<gene>
    <name evidence="3" type="ORF">GDO78_016118</name>
</gene>
<comment type="caution">
    <text evidence="3">The sequence shown here is derived from an EMBL/GenBank/DDBJ whole genome shotgun (WGS) entry which is preliminary data.</text>
</comment>
<reference evidence="3" key="1">
    <citation type="thesis" date="2020" institute="ProQuest LLC" country="789 East Eisenhower Parkway, Ann Arbor, MI, USA">
        <title>Comparative Genomics and Chromosome Evolution.</title>
        <authorList>
            <person name="Mudd A.B."/>
        </authorList>
    </citation>
    <scope>NUCLEOTIDE SEQUENCE</scope>
    <source>
        <strain evidence="3">HN-11 Male</strain>
        <tissue evidence="3">Kidney and liver</tissue>
    </source>
</reference>
<dbReference type="FunFam" id="2.30.130.40:FF:000004">
    <property type="entry name" value="Lon protease homolog, mitochondrial"/>
    <property type="match status" value="1"/>
</dbReference>
<dbReference type="PANTHER" id="PTHR43718">
    <property type="entry name" value="LON PROTEASE"/>
    <property type="match status" value="1"/>
</dbReference>
<dbReference type="GO" id="GO:0004252">
    <property type="term" value="F:serine-type endopeptidase activity"/>
    <property type="evidence" value="ECO:0007669"/>
    <property type="project" value="InterPro"/>
</dbReference>
<evidence type="ECO:0000313" key="3">
    <source>
        <dbReference type="EMBL" id="KAG9461657.1"/>
    </source>
</evidence>
<dbReference type="InterPro" id="IPR003111">
    <property type="entry name" value="Lon_prtase_N"/>
</dbReference>
<dbReference type="InterPro" id="IPR015947">
    <property type="entry name" value="PUA-like_sf"/>
</dbReference>
<feature type="compositionally biased region" description="Gly residues" evidence="1">
    <location>
        <begin position="101"/>
        <end position="123"/>
    </location>
</feature>
<evidence type="ECO:0000259" key="2">
    <source>
        <dbReference type="PROSITE" id="PS51787"/>
    </source>
</evidence>
<keyword evidence="4" id="KW-1185">Reference proteome</keyword>
<accession>A0A8J6B0H0</accession>
<name>A0A8J6B0H0_ELECQ</name>
<dbReference type="Gene3D" id="2.30.130.40">
    <property type="entry name" value="LON domain-like"/>
    <property type="match status" value="1"/>
</dbReference>
<sequence>MAVGGSDVITVRRKKRAAHGAERWRRMAVYARLWAGSLWLERCRVAGLTAARGADRGLHTAGWRRSCTHVASARAAVSATFAAPRVRHAVLCRAVSSYGSRGSGAFSGDGEGEGAAAGGGEEGGGAEEPPYAAPVVTALTPLVVPEVFPDVPVIPVSRNPVFPRFVKIIEVKNPNLVALLRRKVRLAQPYAGVFLKKDDNNESDSVGSLDEIYHTGTFVQIHEMQDMEDKLRMIVMGHRRQGFKMANYILAYIWTD</sequence>
<evidence type="ECO:0000313" key="4">
    <source>
        <dbReference type="Proteomes" id="UP000770717"/>
    </source>
</evidence>
<protein>
    <recommendedName>
        <fullName evidence="2">Lon N-terminal domain-containing protein</fullName>
    </recommendedName>
</protein>
<dbReference type="PANTHER" id="PTHR43718:SF2">
    <property type="entry name" value="LON PROTEASE HOMOLOG, MITOCHONDRIAL"/>
    <property type="match status" value="1"/>
</dbReference>
<proteinExistence type="predicted"/>
<dbReference type="GO" id="GO:0003697">
    <property type="term" value="F:single-stranded DNA binding"/>
    <property type="evidence" value="ECO:0007669"/>
    <property type="project" value="TreeGrafter"/>
</dbReference>
<dbReference type="SUPFAM" id="SSF88697">
    <property type="entry name" value="PUA domain-like"/>
    <property type="match status" value="1"/>
</dbReference>
<dbReference type="GO" id="GO:0051131">
    <property type="term" value="P:chaperone-mediated protein complex assembly"/>
    <property type="evidence" value="ECO:0007669"/>
    <property type="project" value="TreeGrafter"/>
</dbReference>
<dbReference type="InterPro" id="IPR046336">
    <property type="entry name" value="Lon_prtase_N_sf"/>
</dbReference>
<dbReference type="GO" id="GO:0006515">
    <property type="term" value="P:protein quality control for misfolded or incompletely synthesized proteins"/>
    <property type="evidence" value="ECO:0007669"/>
    <property type="project" value="TreeGrafter"/>
</dbReference>
<dbReference type="OrthoDB" id="2411602at2759"/>
<evidence type="ECO:0000256" key="1">
    <source>
        <dbReference type="SAM" id="MobiDB-lite"/>
    </source>
</evidence>
<organism evidence="3 4">
    <name type="scientific">Eleutherodactylus coqui</name>
    <name type="common">Puerto Rican coqui</name>
    <dbReference type="NCBI Taxonomy" id="57060"/>
    <lineage>
        <taxon>Eukaryota</taxon>
        <taxon>Metazoa</taxon>
        <taxon>Chordata</taxon>
        <taxon>Craniata</taxon>
        <taxon>Vertebrata</taxon>
        <taxon>Euteleostomi</taxon>
        <taxon>Amphibia</taxon>
        <taxon>Batrachia</taxon>
        <taxon>Anura</taxon>
        <taxon>Neobatrachia</taxon>
        <taxon>Hyloidea</taxon>
        <taxon>Eleutherodactylidae</taxon>
        <taxon>Eleutherodactylinae</taxon>
        <taxon>Eleutherodactylus</taxon>
        <taxon>Eleutherodactylus</taxon>
    </lineage>
</organism>
<feature type="region of interest" description="Disordered" evidence="1">
    <location>
        <begin position="100"/>
        <end position="131"/>
    </location>
</feature>
<feature type="domain" description="Lon N-terminal" evidence="2">
    <location>
        <begin position="151"/>
        <end position="256"/>
    </location>
</feature>
<dbReference type="Pfam" id="PF02190">
    <property type="entry name" value="LON_substr_bdg"/>
    <property type="match status" value="1"/>
</dbReference>
<dbReference type="AlphaFoldDB" id="A0A8J6B0H0"/>
<dbReference type="InterPro" id="IPR027065">
    <property type="entry name" value="Lon_Prtase"/>
</dbReference>
<dbReference type="PROSITE" id="PS51787">
    <property type="entry name" value="LON_N"/>
    <property type="match status" value="1"/>
</dbReference>
<dbReference type="GO" id="GO:0004176">
    <property type="term" value="F:ATP-dependent peptidase activity"/>
    <property type="evidence" value="ECO:0007669"/>
    <property type="project" value="InterPro"/>
</dbReference>
<dbReference type="Proteomes" id="UP000770717">
    <property type="component" value="Unassembled WGS sequence"/>
</dbReference>
<dbReference type="GO" id="GO:0007005">
    <property type="term" value="P:mitochondrion organization"/>
    <property type="evidence" value="ECO:0007669"/>
    <property type="project" value="TreeGrafter"/>
</dbReference>
<dbReference type="EMBL" id="WNTK01018146">
    <property type="protein sequence ID" value="KAG9461657.1"/>
    <property type="molecule type" value="Genomic_DNA"/>
</dbReference>
<dbReference type="GO" id="GO:0005759">
    <property type="term" value="C:mitochondrial matrix"/>
    <property type="evidence" value="ECO:0007669"/>
    <property type="project" value="TreeGrafter"/>
</dbReference>
<dbReference type="GO" id="GO:0005524">
    <property type="term" value="F:ATP binding"/>
    <property type="evidence" value="ECO:0007669"/>
    <property type="project" value="InterPro"/>
</dbReference>